<dbReference type="PANTHER" id="PTHR42759">
    <property type="entry name" value="MOXR FAMILY PROTEIN"/>
    <property type="match status" value="1"/>
</dbReference>
<gene>
    <name evidence="5" type="ORF">FGF80_18485</name>
</gene>
<dbReference type="PANTHER" id="PTHR42759:SF1">
    <property type="entry name" value="MAGNESIUM-CHELATASE SUBUNIT CHLD"/>
    <property type="match status" value="1"/>
</dbReference>
<dbReference type="RefSeq" id="WP_138655694.1">
    <property type="nucleotide sequence ID" value="NZ_CP040639.1"/>
</dbReference>
<name>A0A4P9TK88_9EURY</name>
<accession>A0A4P9TK88</accession>
<sequence length="385" mass="41583">MEIDEIKEAINAGATTAREIAEYHGVDRSTASRYAKQAAEDSTTDIVRERGPNGGYVYGLEQADADGAGEMPVFGDREYDWGQFVPEPSADVYVEVDGEKSDIDAILDARDETGQLPRFRLTGPPGTGKTTLAESIAAERQWAFITVQVTASMRDAELFGSPHLIGGESVWVDGPLVKALLCSQERPVVVVLDEINRAPFHRKSGLQSVLDHRAQATLELRGGEVIEGNPENLVTIATMNEGPEYETYDIDPAERRRHGNTWEVPYLGLVSPAREASILADRTPVSRTLADGLVAAANDVRKIAMEDATSPIDSGIATSILLEWANTTAAYQQAGRANPIRRAAKTSMIDPHYPEPAASEVDAVVTDQLRMHAEEIAAEGTAGGD</sequence>
<reference evidence="6" key="1">
    <citation type="submission" date="2019-05" db="EMBL/GenBank/DDBJ databases">
        <title>Complete Genome Sequence and Methylation Pattern of the Halophilic Archaeon Natrinema pallidum BOL6-1.</title>
        <authorList>
            <person name="DasSarma P."/>
            <person name="DasSarma B.P."/>
            <person name="DasSarma S.L."/>
            <person name="Martinez F.L."/>
            <person name="Guzman D."/>
            <person name="Roberts R.J."/>
            <person name="DasSarma S."/>
        </authorList>
    </citation>
    <scope>NUCLEOTIDE SEQUENCE [LARGE SCALE GENOMIC DNA]</scope>
    <source>
        <strain evidence="6">BOL6-1</strain>
        <plasmid evidence="6">pnpa70</plasmid>
    </source>
</reference>
<dbReference type="InterPro" id="IPR011704">
    <property type="entry name" value="ATPase_dyneun-rel_AAA"/>
</dbReference>
<evidence type="ECO:0000259" key="4">
    <source>
        <dbReference type="SMART" id="SM00382"/>
    </source>
</evidence>
<geneLocation type="plasmid" evidence="6">
    <name>pnpa70</name>
</geneLocation>
<feature type="domain" description="AAA+ ATPase" evidence="4">
    <location>
        <begin position="115"/>
        <end position="268"/>
    </location>
</feature>
<dbReference type="Gene3D" id="3.40.50.300">
    <property type="entry name" value="P-loop containing nucleotide triphosphate hydrolases"/>
    <property type="match status" value="1"/>
</dbReference>
<evidence type="ECO:0000313" key="6">
    <source>
        <dbReference type="Proteomes" id="UP000307562"/>
    </source>
</evidence>
<proteinExistence type="inferred from homology"/>
<dbReference type="GeneID" id="96158126"/>
<protein>
    <submittedName>
        <fullName evidence="5">AAA family ATPase</fullName>
    </submittedName>
</protein>
<dbReference type="InterPro" id="IPR027417">
    <property type="entry name" value="P-loop_NTPase"/>
</dbReference>
<keyword evidence="5" id="KW-0614">Plasmid</keyword>
<dbReference type="EMBL" id="CP040639">
    <property type="protein sequence ID" value="QCW05237.1"/>
    <property type="molecule type" value="Genomic_DNA"/>
</dbReference>
<dbReference type="AlphaFoldDB" id="A0A4P9TK88"/>
<dbReference type="CDD" id="cd00009">
    <property type="entry name" value="AAA"/>
    <property type="match status" value="1"/>
</dbReference>
<organism evidence="5 6">
    <name type="scientific">Natrinema pallidum</name>
    <dbReference type="NCBI Taxonomy" id="69527"/>
    <lineage>
        <taxon>Archaea</taxon>
        <taxon>Methanobacteriati</taxon>
        <taxon>Methanobacteriota</taxon>
        <taxon>Stenosarchaea group</taxon>
        <taxon>Halobacteria</taxon>
        <taxon>Halobacteriales</taxon>
        <taxon>Natrialbaceae</taxon>
        <taxon>Natrinema</taxon>
    </lineage>
</organism>
<dbReference type="InterPro" id="IPR013615">
    <property type="entry name" value="CbbQ_C"/>
</dbReference>
<dbReference type="InterPro" id="IPR003593">
    <property type="entry name" value="AAA+_ATPase"/>
</dbReference>
<evidence type="ECO:0000256" key="2">
    <source>
        <dbReference type="ARBA" id="ARBA00022741"/>
    </source>
</evidence>
<dbReference type="Proteomes" id="UP000307562">
    <property type="component" value="Plasmid pNPA70"/>
</dbReference>
<comment type="similarity">
    <text evidence="1">Belongs to the CbbQ/NirQ/NorQ/GpvN family.</text>
</comment>
<dbReference type="SUPFAM" id="SSF52540">
    <property type="entry name" value="P-loop containing nucleoside triphosphate hydrolases"/>
    <property type="match status" value="1"/>
</dbReference>
<dbReference type="Pfam" id="PF08406">
    <property type="entry name" value="CbbQ_C"/>
    <property type="match status" value="1"/>
</dbReference>
<evidence type="ECO:0000256" key="1">
    <source>
        <dbReference type="ARBA" id="ARBA00009417"/>
    </source>
</evidence>
<keyword evidence="6" id="KW-1185">Reference proteome</keyword>
<keyword evidence="3" id="KW-0067">ATP-binding</keyword>
<dbReference type="GO" id="GO:0005524">
    <property type="term" value="F:ATP binding"/>
    <property type="evidence" value="ECO:0007669"/>
    <property type="project" value="UniProtKB-KW"/>
</dbReference>
<keyword evidence="2" id="KW-0547">Nucleotide-binding</keyword>
<dbReference type="InterPro" id="IPR050764">
    <property type="entry name" value="CbbQ/NirQ/NorQ/GpvN"/>
</dbReference>
<evidence type="ECO:0000313" key="5">
    <source>
        <dbReference type="EMBL" id="QCW05237.1"/>
    </source>
</evidence>
<evidence type="ECO:0000256" key="3">
    <source>
        <dbReference type="ARBA" id="ARBA00022840"/>
    </source>
</evidence>
<dbReference type="KEGG" id="npl:FGF80_18485"/>
<dbReference type="Pfam" id="PF07728">
    <property type="entry name" value="AAA_5"/>
    <property type="match status" value="1"/>
</dbReference>
<dbReference type="SMART" id="SM00382">
    <property type="entry name" value="AAA"/>
    <property type="match status" value="1"/>
</dbReference>
<dbReference type="GO" id="GO:0016887">
    <property type="term" value="F:ATP hydrolysis activity"/>
    <property type="evidence" value="ECO:0007669"/>
    <property type="project" value="InterPro"/>
</dbReference>